<dbReference type="OrthoDB" id="232280at2"/>
<evidence type="ECO:0008006" key="10">
    <source>
        <dbReference type="Google" id="ProtNLM"/>
    </source>
</evidence>
<sequence precursor="true">MKLTLTLFTALPVALLIGLPAAESASADELPLSFIKNHCWECHDETTKEGGFRADLLGKNLGNAASRKAWSRVLARVQSGEMPPPEETERPAESAVIASLEALKAAFHEETQARHVEAGRVRVRRLNRLEYENTVRDLLGIDTSLRDLLPEDDLRDGFSNQTAALSISPVHIQQYMAAADRALEAASVRQSRPETKTHRFAFNHEVEKPWSAYPHNRLQCNLHGEDLHFFLDTHIEVPVALRQFEAVTREAPGRYRIRIMTESRDTTDGEDLIYSVWVAAGGKRKELIGHFDALHRKESVIELTRSFDRGETIIIAPYRMAKVRIDAGYSVYAPDKAEKIPKGWHFLNNPNPPIATVGPAIVVKPVEITGPLIETWPPSGHQLLYGDVAELVPAAEIAKTARVPDSILRPVRAYRPLTDPLTVRLPADKTEEAMREALTQFISRAFRRPATAEEVELYRAMARDRLAKGECLEVALNAAHRAVLCSPEFLFLVEKGPKLNSHELAARLSYFLWRTTPDDGLRKLADKGELTKPAVLRQETARMIASPRFSVFVRDFLSQWLNLREIDATTPDRDLFPEYFENIHDGRQDVLLHDSLVGETRAFFGDLVERDLGVTTLVSAPHAYLNQRLAEHYDLPPVAGAGLRRVDLPADCVRGGLLTQASILKVTANGANTSPVLRGVWLLERIVGTPAPPPPPNAGSIEPDTRGSTTIREQLAKHQSVKTCAGCHQKIDPPGFVLEAFDPIGRYRDYYRTTETGQKIEIKDARAFFGGNYGHVKYLKGATVDTKSRLPGGVEIADVRAYKAALAARPELLARSLARKLVTFATGVSVEVGDELVVDTILEKSQASDFGLRTLIHEVVQSELFIRK</sequence>
<feature type="domain" description="DUF1585" evidence="2">
    <location>
        <begin position="793"/>
        <end position="865"/>
    </location>
</feature>
<organism evidence="8 9">
    <name type="scientific">Anatilimnocola aggregata</name>
    <dbReference type="NCBI Taxonomy" id="2528021"/>
    <lineage>
        <taxon>Bacteria</taxon>
        <taxon>Pseudomonadati</taxon>
        <taxon>Planctomycetota</taxon>
        <taxon>Planctomycetia</taxon>
        <taxon>Pirellulales</taxon>
        <taxon>Pirellulaceae</taxon>
        <taxon>Anatilimnocola</taxon>
    </lineage>
</organism>
<keyword evidence="1" id="KW-0732">Signal</keyword>
<dbReference type="Pfam" id="PF07627">
    <property type="entry name" value="PSCyt3"/>
    <property type="match status" value="1"/>
</dbReference>
<evidence type="ECO:0000259" key="6">
    <source>
        <dbReference type="Pfam" id="PF07635"/>
    </source>
</evidence>
<evidence type="ECO:0000313" key="8">
    <source>
        <dbReference type="EMBL" id="QDU24963.1"/>
    </source>
</evidence>
<dbReference type="Proteomes" id="UP000315017">
    <property type="component" value="Chromosome"/>
</dbReference>
<dbReference type="EMBL" id="CP036274">
    <property type="protein sequence ID" value="QDU24963.1"/>
    <property type="molecule type" value="Genomic_DNA"/>
</dbReference>
<evidence type="ECO:0000313" key="9">
    <source>
        <dbReference type="Proteomes" id="UP000315017"/>
    </source>
</evidence>
<evidence type="ECO:0000259" key="3">
    <source>
        <dbReference type="Pfam" id="PF07626"/>
    </source>
</evidence>
<feature type="domain" description="DUF1592" evidence="5">
    <location>
        <begin position="499"/>
        <end position="635"/>
    </location>
</feature>
<feature type="domain" description="DUF1588" evidence="4">
    <location>
        <begin position="654"/>
        <end position="749"/>
    </location>
</feature>
<dbReference type="AlphaFoldDB" id="A0A517Y3Y7"/>
<feature type="domain" description="DUF1595" evidence="7">
    <location>
        <begin position="434"/>
        <end position="494"/>
    </location>
</feature>
<dbReference type="InterPro" id="IPR011429">
    <property type="entry name" value="Cyt_c_Planctomycete-type"/>
</dbReference>
<evidence type="ECO:0000259" key="7">
    <source>
        <dbReference type="Pfam" id="PF07637"/>
    </source>
</evidence>
<dbReference type="Pfam" id="PF07637">
    <property type="entry name" value="PSD5"/>
    <property type="match status" value="1"/>
</dbReference>
<dbReference type="InterPro" id="IPR013039">
    <property type="entry name" value="DUF1588"/>
</dbReference>
<dbReference type="InterPro" id="IPR013042">
    <property type="entry name" value="DUF1592"/>
</dbReference>
<dbReference type="InterPro" id="IPR011478">
    <property type="entry name" value="DUF1585"/>
</dbReference>
<evidence type="ECO:0000256" key="1">
    <source>
        <dbReference type="SAM" id="SignalP"/>
    </source>
</evidence>
<feature type="chain" id="PRO_5021872977" description="DUF1592 domain-containing protein" evidence="1">
    <location>
        <begin position="28"/>
        <end position="868"/>
    </location>
</feature>
<proteinExistence type="predicted"/>
<feature type="domain" description="DUF1587" evidence="3">
    <location>
        <begin position="124"/>
        <end position="186"/>
    </location>
</feature>
<dbReference type="Pfam" id="PF07626">
    <property type="entry name" value="PSD3"/>
    <property type="match status" value="1"/>
</dbReference>
<evidence type="ECO:0000259" key="2">
    <source>
        <dbReference type="Pfam" id="PF07624"/>
    </source>
</evidence>
<gene>
    <name evidence="8" type="ORF">ETAA8_00240</name>
</gene>
<dbReference type="Pfam" id="PF07635">
    <property type="entry name" value="PSCyt1"/>
    <property type="match status" value="1"/>
</dbReference>
<feature type="signal peptide" evidence="1">
    <location>
        <begin position="1"/>
        <end position="27"/>
    </location>
</feature>
<protein>
    <recommendedName>
        <fullName evidence="10">DUF1592 domain-containing protein</fullName>
    </recommendedName>
</protein>
<evidence type="ECO:0000259" key="5">
    <source>
        <dbReference type="Pfam" id="PF07631"/>
    </source>
</evidence>
<dbReference type="Pfam" id="PF07631">
    <property type="entry name" value="PSD4"/>
    <property type="match status" value="1"/>
</dbReference>
<evidence type="ECO:0000259" key="4">
    <source>
        <dbReference type="Pfam" id="PF07627"/>
    </source>
</evidence>
<dbReference type="InterPro" id="IPR013036">
    <property type="entry name" value="DUF1587"/>
</dbReference>
<accession>A0A517Y3Y7</accession>
<feature type="domain" description="Cytochrome C Planctomycete-type" evidence="6">
    <location>
        <begin position="39"/>
        <end position="86"/>
    </location>
</feature>
<name>A0A517Y3Y7_9BACT</name>
<dbReference type="InterPro" id="IPR013043">
    <property type="entry name" value="DUF1595"/>
</dbReference>
<dbReference type="KEGG" id="aagg:ETAA8_00240"/>
<dbReference type="Pfam" id="PF07624">
    <property type="entry name" value="PSD2"/>
    <property type="match status" value="1"/>
</dbReference>
<keyword evidence="9" id="KW-1185">Reference proteome</keyword>
<reference evidence="8 9" key="1">
    <citation type="submission" date="2019-02" db="EMBL/GenBank/DDBJ databases">
        <title>Deep-cultivation of Planctomycetes and their phenomic and genomic characterization uncovers novel biology.</title>
        <authorList>
            <person name="Wiegand S."/>
            <person name="Jogler M."/>
            <person name="Boedeker C."/>
            <person name="Pinto D."/>
            <person name="Vollmers J."/>
            <person name="Rivas-Marin E."/>
            <person name="Kohn T."/>
            <person name="Peeters S.H."/>
            <person name="Heuer A."/>
            <person name="Rast P."/>
            <person name="Oberbeckmann S."/>
            <person name="Bunk B."/>
            <person name="Jeske O."/>
            <person name="Meyerdierks A."/>
            <person name="Storesund J.E."/>
            <person name="Kallscheuer N."/>
            <person name="Luecker S."/>
            <person name="Lage O.M."/>
            <person name="Pohl T."/>
            <person name="Merkel B.J."/>
            <person name="Hornburger P."/>
            <person name="Mueller R.-W."/>
            <person name="Bruemmer F."/>
            <person name="Labrenz M."/>
            <person name="Spormann A.M."/>
            <person name="Op den Camp H."/>
            <person name="Overmann J."/>
            <person name="Amann R."/>
            <person name="Jetten M.S.M."/>
            <person name="Mascher T."/>
            <person name="Medema M.H."/>
            <person name="Devos D.P."/>
            <person name="Kaster A.-K."/>
            <person name="Ovreas L."/>
            <person name="Rohde M."/>
            <person name="Galperin M.Y."/>
            <person name="Jogler C."/>
        </authorList>
    </citation>
    <scope>NUCLEOTIDE SEQUENCE [LARGE SCALE GENOMIC DNA]</scope>
    <source>
        <strain evidence="8 9">ETA_A8</strain>
    </source>
</reference>